<dbReference type="HOGENOM" id="CLU_1216231_0_0_1"/>
<evidence type="ECO:0000313" key="3">
    <source>
        <dbReference type="Proteomes" id="UP000008694"/>
    </source>
</evidence>
<sequence length="228" mass="25632">MVEVENRYVLAKTLVILGTDNWQIPKLVKPTHIARNISKGLASAKFLGPVTIEAVGKPLLDFVTQQLRSSGIRVTQVFSDTKLVLRMAIWALDTPDPANILLVAGDGDYQDIVDHLRTRGHNVMLAQIIRSSNLMLKITSKIIWEWGDLASGRGPLREEGNLHIREKYLRKYLGNRPKSQIAEAPSIRCELCYHLLPLPKKPEKLQCRCSYMIDLTSTTPLTPLTTLL</sequence>
<dbReference type="Gramene" id="Al_scaffold_0008_798">
    <property type="protein sequence ID" value="Al_scaffold_0008_798"/>
    <property type="gene ID" value="Al_scaffold_0008_798"/>
</dbReference>
<name>D7MRG6_ARALL</name>
<dbReference type="Gene3D" id="3.40.50.1010">
    <property type="entry name" value="5'-nuclease"/>
    <property type="match status" value="1"/>
</dbReference>
<dbReference type="AlphaFoldDB" id="D7MRG6"/>
<dbReference type="InterPro" id="IPR024768">
    <property type="entry name" value="Marf1"/>
</dbReference>
<gene>
    <name evidence="2" type="ORF">ARALYDRAFT_683978</name>
</gene>
<dbReference type="PANTHER" id="PTHR14379">
    <property type="entry name" value="LIMKAIN B LKAP"/>
    <property type="match status" value="1"/>
</dbReference>
<protein>
    <submittedName>
        <fullName evidence="2">Predicted protein</fullName>
    </submittedName>
</protein>
<dbReference type="GO" id="GO:0005777">
    <property type="term" value="C:peroxisome"/>
    <property type="evidence" value="ECO:0007669"/>
    <property type="project" value="InterPro"/>
</dbReference>
<reference evidence="3" key="1">
    <citation type="journal article" date="2011" name="Nat. Genet.">
        <title>The Arabidopsis lyrata genome sequence and the basis of rapid genome size change.</title>
        <authorList>
            <person name="Hu T.T."/>
            <person name="Pattyn P."/>
            <person name="Bakker E.G."/>
            <person name="Cao J."/>
            <person name="Cheng J.-F."/>
            <person name="Clark R.M."/>
            <person name="Fahlgren N."/>
            <person name="Fawcett J.A."/>
            <person name="Grimwood J."/>
            <person name="Gundlach H."/>
            <person name="Haberer G."/>
            <person name="Hollister J.D."/>
            <person name="Ossowski S."/>
            <person name="Ottilar R.P."/>
            <person name="Salamov A.A."/>
            <person name="Schneeberger K."/>
            <person name="Spannagl M."/>
            <person name="Wang X."/>
            <person name="Yang L."/>
            <person name="Nasrallah M.E."/>
            <person name="Bergelson J."/>
            <person name="Carrington J.C."/>
            <person name="Gaut B.S."/>
            <person name="Schmutz J."/>
            <person name="Mayer K.F.X."/>
            <person name="Van de Peer Y."/>
            <person name="Grigoriev I.V."/>
            <person name="Nordborg M."/>
            <person name="Weigel D."/>
            <person name="Guo Y.-L."/>
        </authorList>
    </citation>
    <scope>NUCLEOTIDE SEQUENCE [LARGE SCALE GENOMIC DNA]</scope>
    <source>
        <strain evidence="3">cv. MN47</strain>
    </source>
</reference>
<evidence type="ECO:0000259" key="1">
    <source>
        <dbReference type="Pfam" id="PF01936"/>
    </source>
</evidence>
<dbReference type="Proteomes" id="UP000008694">
    <property type="component" value="Unassembled WGS sequence"/>
</dbReference>
<dbReference type="GO" id="GO:0010468">
    <property type="term" value="P:regulation of gene expression"/>
    <property type="evidence" value="ECO:0007669"/>
    <property type="project" value="InterPro"/>
</dbReference>
<organism evidence="3">
    <name type="scientific">Arabidopsis lyrata subsp. lyrata</name>
    <name type="common">Lyre-leaved rock-cress</name>
    <dbReference type="NCBI Taxonomy" id="81972"/>
    <lineage>
        <taxon>Eukaryota</taxon>
        <taxon>Viridiplantae</taxon>
        <taxon>Streptophyta</taxon>
        <taxon>Embryophyta</taxon>
        <taxon>Tracheophyta</taxon>
        <taxon>Spermatophyta</taxon>
        <taxon>Magnoliopsida</taxon>
        <taxon>eudicotyledons</taxon>
        <taxon>Gunneridae</taxon>
        <taxon>Pentapetalae</taxon>
        <taxon>rosids</taxon>
        <taxon>malvids</taxon>
        <taxon>Brassicales</taxon>
        <taxon>Brassicaceae</taxon>
        <taxon>Camelineae</taxon>
        <taxon>Arabidopsis</taxon>
    </lineage>
</organism>
<keyword evidence="3" id="KW-1185">Reference proteome</keyword>
<dbReference type="Pfam" id="PF01936">
    <property type="entry name" value="NYN"/>
    <property type="match status" value="1"/>
</dbReference>
<proteinExistence type="predicted"/>
<dbReference type="GO" id="GO:0004540">
    <property type="term" value="F:RNA nuclease activity"/>
    <property type="evidence" value="ECO:0007669"/>
    <property type="project" value="InterPro"/>
</dbReference>
<dbReference type="InterPro" id="IPR021139">
    <property type="entry name" value="NYN"/>
</dbReference>
<dbReference type="EMBL" id="GL348720">
    <property type="protein sequence ID" value="EFH41750.1"/>
    <property type="molecule type" value="Genomic_DNA"/>
</dbReference>
<dbReference type="PANTHER" id="PTHR14379:SF7">
    <property type="entry name" value="ENDONUCLEASE OR GLYCOSYL HYDROLASE-RELATED"/>
    <property type="match status" value="1"/>
</dbReference>
<dbReference type="STRING" id="81972.D7MRG6"/>
<feature type="domain" description="NYN" evidence="1">
    <location>
        <begin position="19"/>
        <end position="126"/>
    </location>
</feature>
<evidence type="ECO:0000313" key="2">
    <source>
        <dbReference type="EMBL" id="EFH41750.1"/>
    </source>
</evidence>
<accession>D7MRG6</accession>